<protein>
    <submittedName>
        <fullName evidence="1">KLLA0F13398p</fullName>
    </submittedName>
</protein>
<sequence>MSKTGANLNPNTSVGMDLRQYSKLIHSNNKCDIKQHKVNLVKKPRGRPKKHVETKLCGPNLVPNLNGSGDFRVKIQEEVSIKLRYCFNTKPTNWMYFWFISHVLPEFSYQMWYSIVQLKHRQDLVELMINRFEFLKLIAMQQFAQGSKNIDRTWESKRISYSHDQLACLFLESFNAISMENWNDEILRLQNRLWAKVKDKSIRDSRSDDILSIHDKVFLLAETCNRQITPAIEWMIITLEDIYAINKNSMSNDFKGSSTAANIPILTKNYNCNKKFSANDNDVRSTIPVLSINASDFQTNTLGINERLIKGITACLRGNRGGKTESYERIQVPVLYELMMPELPKRNLKRLLQHSKDIFLSKLQLLDNNELSSYLTEGSQDVQFEISYRNCVLYHSLCQSSFIAGIKPVVSSKEEEKEEGRSLDHIKFSLEPFDELPEVCIETEGFTPARKLWHDRWMSELAKSKVYFVEGFPKGATEHERKYWNRLEELLVHYFKHFGVTFIGFSINDFETVKLPPPCLQTRYVIFRREGPLKMNKNPRLWDYGKAIRFLQDMGLDVSSLQNIFSLLQDGTLRKRKIKRDGKGHRSSQKRFKRGTVTEEKLVSPTFDWNESLEQVKFASSAITGTPQLARPLVTTGLRKHVKEDSVELDGSIEKDTNSLSVSGKLSDAELSEDKSVIDGNTTICGAASLKASRFEPPQFVAESSQLSDMVKKPIEEPDSFYTAPETTDSDDDLETEDIFQEISSHANKTWNSTKNQIPKRYHGIISGMLDSINEFTVSKLIEENQQWSNLFSERDQLIHTLSSKLIEKEKLVATYQGKLQQIHAESSTEKLPQ</sequence>
<dbReference type="AlphaFoldDB" id="Q6CK56"/>
<dbReference type="HOGENOM" id="CLU_340410_0_0_1"/>
<dbReference type="InParanoid" id="Q6CK56"/>
<dbReference type="GeneID" id="2896020"/>
<organism evidence="1 2">
    <name type="scientific">Kluyveromyces lactis (strain ATCC 8585 / CBS 2359 / DSM 70799 / NBRC 1267 / NRRL Y-1140 / WM37)</name>
    <name type="common">Yeast</name>
    <name type="synonym">Candida sphaerica</name>
    <dbReference type="NCBI Taxonomy" id="284590"/>
    <lineage>
        <taxon>Eukaryota</taxon>
        <taxon>Fungi</taxon>
        <taxon>Dikarya</taxon>
        <taxon>Ascomycota</taxon>
        <taxon>Saccharomycotina</taxon>
        <taxon>Saccharomycetes</taxon>
        <taxon>Saccharomycetales</taxon>
        <taxon>Saccharomycetaceae</taxon>
        <taxon>Kluyveromyces</taxon>
    </lineage>
</organism>
<keyword evidence="2" id="KW-1185">Reference proteome</keyword>
<reference evidence="1 2" key="1">
    <citation type="journal article" date="2004" name="Nature">
        <title>Genome evolution in yeasts.</title>
        <authorList>
            <consortium name="Genolevures"/>
            <person name="Dujon B."/>
            <person name="Sherman D."/>
            <person name="Fischer G."/>
            <person name="Durrens P."/>
            <person name="Casaregola S."/>
            <person name="Lafontaine I."/>
            <person name="de Montigny J."/>
            <person name="Marck C."/>
            <person name="Neuveglise C."/>
            <person name="Talla E."/>
            <person name="Goffard N."/>
            <person name="Frangeul L."/>
            <person name="Aigle M."/>
            <person name="Anthouard V."/>
            <person name="Babour A."/>
            <person name="Barbe V."/>
            <person name="Barnay S."/>
            <person name="Blanchin S."/>
            <person name="Beckerich J.M."/>
            <person name="Beyne E."/>
            <person name="Bleykasten C."/>
            <person name="Boisrame A."/>
            <person name="Boyer J."/>
            <person name="Cattolico L."/>
            <person name="Confanioleri F."/>
            <person name="de Daruvar A."/>
            <person name="Despons L."/>
            <person name="Fabre E."/>
            <person name="Fairhead C."/>
            <person name="Ferry-Dumazet H."/>
            <person name="Groppi A."/>
            <person name="Hantraye F."/>
            <person name="Hennequin C."/>
            <person name="Jauniaux N."/>
            <person name="Joyet P."/>
            <person name="Kachouri R."/>
            <person name="Kerrest A."/>
            <person name="Koszul R."/>
            <person name="Lemaire M."/>
            <person name="Lesur I."/>
            <person name="Ma L."/>
            <person name="Muller H."/>
            <person name="Nicaud J.M."/>
            <person name="Nikolski M."/>
            <person name="Oztas S."/>
            <person name="Ozier-Kalogeropoulos O."/>
            <person name="Pellenz S."/>
            <person name="Potier S."/>
            <person name="Richard G.F."/>
            <person name="Straub M.L."/>
            <person name="Suleau A."/>
            <person name="Swennene D."/>
            <person name="Tekaia F."/>
            <person name="Wesolowski-Louvel M."/>
            <person name="Westhof E."/>
            <person name="Wirth B."/>
            <person name="Zeniou-Meyer M."/>
            <person name="Zivanovic I."/>
            <person name="Bolotin-Fukuhara M."/>
            <person name="Thierry A."/>
            <person name="Bouchier C."/>
            <person name="Caudron B."/>
            <person name="Scarpelli C."/>
            <person name="Gaillardin C."/>
            <person name="Weissenbach J."/>
            <person name="Wincker P."/>
            <person name="Souciet J.L."/>
        </authorList>
    </citation>
    <scope>NUCLEOTIDE SEQUENCE [LARGE SCALE GENOMIC DNA]</scope>
    <source>
        <strain evidence="2">ATCC 8585 / CBS 2359 / DSM 70799 / NBRC 1267 / NRRL Y-1140 / WM37</strain>
    </source>
</reference>
<evidence type="ECO:0000313" key="1">
    <source>
        <dbReference type="EMBL" id="CAG98391.1"/>
    </source>
</evidence>
<evidence type="ECO:0000313" key="2">
    <source>
        <dbReference type="Proteomes" id="UP000000598"/>
    </source>
</evidence>
<dbReference type="Proteomes" id="UP000000598">
    <property type="component" value="Chromosome F"/>
</dbReference>
<proteinExistence type="predicted"/>
<dbReference type="STRING" id="284590.Q6CK56"/>
<dbReference type="EMBL" id="CR382126">
    <property type="protein sequence ID" value="CAG98391.1"/>
    <property type="molecule type" value="Genomic_DNA"/>
</dbReference>
<dbReference type="PaxDb" id="284590-Q6CK56"/>
<dbReference type="RefSeq" id="XP_455683.1">
    <property type="nucleotide sequence ID" value="XM_455683.1"/>
</dbReference>
<accession>Q6CK56</accession>
<name>Q6CK56_KLULA</name>
<dbReference type="KEGG" id="kla:KLLA0_F13398g"/>
<gene>
    <name evidence="1" type="ORF">KLLA0_F13398g</name>
</gene>